<reference evidence="1" key="2">
    <citation type="journal article" date="2022" name="New Phytol.">
        <title>Evolutionary transition to the ectomycorrhizal habit in the genomes of a hyperdiverse lineage of mushroom-forming fungi.</title>
        <authorList>
            <person name="Looney B."/>
            <person name="Miyauchi S."/>
            <person name="Morin E."/>
            <person name="Drula E."/>
            <person name="Courty P.E."/>
            <person name="Kohler A."/>
            <person name="Kuo A."/>
            <person name="LaButti K."/>
            <person name="Pangilinan J."/>
            <person name="Lipzen A."/>
            <person name="Riley R."/>
            <person name="Andreopoulos W."/>
            <person name="He G."/>
            <person name="Johnson J."/>
            <person name="Nolan M."/>
            <person name="Tritt A."/>
            <person name="Barry K.W."/>
            <person name="Grigoriev I.V."/>
            <person name="Nagy L.G."/>
            <person name="Hibbett D."/>
            <person name="Henrissat B."/>
            <person name="Matheny P.B."/>
            <person name="Labbe J."/>
            <person name="Martin F.M."/>
        </authorList>
    </citation>
    <scope>NUCLEOTIDE SEQUENCE</scope>
    <source>
        <strain evidence="1">EC-137</strain>
    </source>
</reference>
<organism evidence="1 2">
    <name type="scientific">Vararia minispora EC-137</name>
    <dbReference type="NCBI Taxonomy" id="1314806"/>
    <lineage>
        <taxon>Eukaryota</taxon>
        <taxon>Fungi</taxon>
        <taxon>Dikarya</taxon>
        <taxon>Basidiomycota</taxon>
        <taxon>Agaricomycotina</taxon>
        <taxon>Agaricomycetes</taxon>
        <taxon>Russulales</taxon>
        <taxon>Lachnocladiaceae</taxon>
        <taxon>Vararia</taxon>
    </lineage>
</organism>
<accession>A0ACB8QLF6</accession>
<protein>
    <submittedName>
        <fullName evidence="1">Mitochondrial ribosomal protein subunit S8</fullName>
    </submittedName>
</protein>
<name>A0ACB8QLF6_9AGAM</name>
<evidence type="ECO:0000313" key="1">
    <source>
        <dbReference type="EMBL" id="KAI0032487.1"/>
    </source>
</evidence>
<evidence type="ECO:0000313" key="2">
    <source>
        <dbReference type="Proteomes" id="UP000814128"/>
    </source>
</evidence>
<keyword evidence="2" id="KW-1185">Reference proteome</keyword>
<dbReference type="Proteomes" id="UP000814128">
    <property type="component" value="Unassembled WGS sequence"/>
</dbReference>
<comment type="caution">
    <text evidence="1">The sequence shown here is derived from an EMBL/GenBank/DDBJ whole genome shotgun (WGS) entry which is preliminary data.</text>
</comment>
<gene>
    <name evidence="1" type="ORF">K488DRAFT_78450</name>
</gene>
<proteinExistence type="predicted"/>
<reference evidence="1" key="1">
    <citation type="submission" date="2021-02" db="EMBL/GenBank/DDBJ databases">
        <authorList>
            <consortium name="DOE Joint Genome Institute"/>
            <person name="Ahrendt S."/>
            <person name="Looney B.P."/>
            <person name="Miyauchi S."/>
            <person name="Morin E."/>
            <person name="Drula E."/>
            <person name="Courty P.E."/>
            <person name="Chicoki N."/>
            <person name="Fauchery L."/>
            <person name="Kohler A."/>
            <person name="Kuo A."/>
            <person name="Labutti K."/>
            <person name="Pangilinan J."/>
            <person name="Lipzen A."/>
            <person name="Riley R."/>
            <person name="Andreopoulos W."/>
            <person name="He G."/>
            <person name="Johnson J."/>
            <person name="Barry K.W."/>
            <person name="Grigoriev I.V."/>
            <person name="Nagy L."/>
            <person name="Hibbett D."/>
            <person name="Henrissat B."/>
            <person name="Matheny P.B."/>
            <person name="Labbe J."/>
            <person name="Martin F."/>
        </authorList>
    </citation>
    <scope>NUCLEOTIDE SEQUENCE</scope>
    <source>
        <strain evidence="1">EC-137</strain>
    </source>
</reference>
<keyword evidence="1" id="KW-0689">Ribosomal protein</keyword>
<keyword evidence="1" id="KW-0687">Ribonucleoprotein</keyword>
<dbReference type="EMBL" id="MU273544">
    <property type="protein sequence ID" value="KAI0032487.1"/>
    <property type="molecule type" value="Genomic_DNA"/>
</dbReference>
<sequence>MLPHDLCSMVQNAARARHARVAVAHTTQNLGILNILLRAGLVSNVIRGDTRSPVPKAFDKAPVAEQRIWAELKYRNDRPVLENMHLVSKPSKRVVMGVQEIRRICSGRRAKTVRPLGLGEVAVVKTKNKEHEWVEAREAVRLKLDGEVICRAS</sequence>